<dbReference type="KEGG" id="iva:Isova_0119"/>
<keyword evidence="2" id="KW-1185">Reference proteome</keyword>
<reference evidence="1 2" key="1">
    <citation type="submission" date="2011-05" db="EMBL/GenBank/DDBJ databases">
        <title>Complete sequence of Isoptericola variabilis 225.</title>
        <authorList>
            <consortium name="US DOE Joint Genome Institute"/>
            <person name="Lucas S."/>
            <person name="Han J."/>
            <person name="Lapidus A."/>
            <person name="Cheng J.-F."/>
            <person name="Goodwin L."/>
            <person name="Pitluck S."/>
            <person name="Peters L."/>
            <person name="Mikhailova N."/>
            <person name="Zeytun A."/>
            <person name="Han C."/>
            <person name="Tapia R."/>
            <person name="Land M."/>
            <person name="Hauser L."/>
            <person name="Kyrpides N."/>
            <person name="Ivanova N."/>
            <person name="Pagani I."/>
            <person name="Siebers A."/>
            <person name="Allgaier M."/>
            <person name="Thelen M."/>
            <person name="Hugenholtz P."/>
            <person name="Gladden J."/>
            <person name="Woyke T."/>
        </authorList>
    </citation>
    <scope>NUCLEOTIDE SEQUENCE [LARGE SCALE GENOMIC DNA]</scope>
    <source>
        <strain evidence="2">225</strain>
    </source>
</reference>
<dbReference type="Proteomes" id="UP000009236">
    <property type="component" value="Chromosome"/>
</dbReference>
<dbReference type="InterPro" id="IPR006059">
    <property type="entry name" value="SBP"/>
</dbReference>
<dbReference type="PANTHER" id="PTHR43649">
    <property type="entry name" value="ARABINOSE-BINDING PROTEIN-RELATED"/>
    <property type="match status" value="1"/>
</dbReference>
<dbReference type="HOGENOM" id="CLU_031285_12_3_11"/>
<protein>
    <submittedName>
        <fullName evidence="1">Extracellular solute-binding protein family 1</fullName>
    </submittedName>
</protein>
<dbReference type="AlphaFoldDB" id="F6FR72"/>
<name>F6FR72_ISOV2</name>
<gene>
    <name evidence="1" type="ordered locus">Isova_0119</name>
</gene>
<dbReference type="Gene3D" id="3.40.190.10">
    <property type="entry name" value="Periplasmic binding protein-like II"/>
    <property type="match status" value="2"/>
</dbReference>
<dbReference type="STRING" id="743718.Isova_0119"/>
<evidence type="ECO:0000313" key="1">
    <source>
        <dbReference type="EMBL" id="AEG42932.1"/>
    </source>
</evidence>
<dbReference type="PANTHER" id="PTHR43649:SF12">
    <property type="entry name" value="DIACETYLCHITOBIOSE BINDING PROTEIN DASA"/>
    <property type="match status" value="1"/>
</dbReference>
<dbReference type="Pfam" id="PF01547">
    <property type="entry name" value="SBP_bac_1"/>
    <property type="match status" value="1"/>
</dbReference>
<organism evidence="2">
    <name type="scientific">Isoptericola variabilis (strain 225)</name>
    <dbReference type="NCBI Taxonomy" id="743718"/>
    <lineage>
        <taxon>Bacteria</taxon>
        <taxon>Bacillati</taxon>
        <taxon>Actinomycetota</taxon>
        <taxon>Actinomycetes</taxon>
        <taxon>Micrococcales</taxon>
        <taxon>Promicromonosporaceae</taxon>
        <taxon>Isoptericola</taxon>
    </lineage>
</organism>
<dbReference type="EMBL" id="CP002810">
    <property type="protein sequence ID" value="AEG42932.1"/>
    <property type="molecule type" value="Genomic_DNA"/>
</dbReference>
<dbReference type="InterPro" id="IPR050490">
    <property type="entry name" value="Bact_solute-bd_prot1"/>
</dbReference>
<accession>F6FR72</accession>
<proteinExistence type="predicted"/>
<dbReference type="SUPFAM" id="SSF53850">
    <property type="entry name" value="Periplasmic binding protein-like II"/>
    <property type="match status" value="1"/>
</dbReference>
<dbReference type="eggNOG" id="COG1653">
    <property type="taxonomic scope" value="Bacteria"/>
</dbReference>
<evidence type="ECO:0000313" key="2">
    <source>
        <dbReference type="Proteomes" id="UP000009236"/>
    </source>
</evidence>
<sequence length="450" mass="49367">MLRRWLCLDSHPRRFIDIPGWGESEPTSTGQIEWTKEFPMKRSRVAAVVASAALALSMTACGSAAGDGRTKLTFLSWTGEEQMTPIIEAFEEAHPDIDVEASYAPPVAEYIQTLQTRVLSGTAPDVFLIAAENKTSLIEGGHVVDLTGEPFLEKIPDFNRETYGRDGKVYGMSISSWAAGYLYNADLLAEAGYDSVPETWEEFLQMCRDLEAAGVTPFLESVDQMPTTVSAWVGAKDSEMDPPLDELIFSGESTFEEQWTPVLEEYNRLFTEGIVSKDVVGLDGDMVRDEFANGRVAVINAGPWVINAIREASPDLDFRFAPVPALPDGKPFQAGAATPGYAINSKADEEKQEIAKKFLAFLSSPEGVEIFEEQTNDVTVTSDFEPTPDPAFEPLAEAIREGELYLPMISWQRSEDVLNVEAVAQIQRMIQGQVSPQGVAQALDTKLASS</sequence>